<proteinExistence type="inferred from homology"/>
<keyword evidence="3" id="KW-0808">Transferase</keyword>
<keyword evidence="12" id="KW-1185">Reference proteome</keyword>
<dbReference type="Pfam" id="PF00078">
    <property type="entry name" value="RVT_1"/>
    <property type="match status" value="1"/>
</dbReference>
<accession>A0AAQ4RI62</accession>
<keyword evidence="7" id="KW-0378">Hydrolase</keyword>
<dbReference type="SUPFAM" id="SSF56672">
    <property type="entry name" value="DNA/RNA polymerases"/>
    <property type="match status" value="1"/>
</dbReference>
<keyword evidence="8" id="KW-0695">RNA-directed DNA polymerase</keyword>
<dbReference type="GeneTree" id="ENSGT01100000263500"/>
<dbReference type="InterPro" id="IPR043128">
    <property type="entry name" value="Rev_trsase/Diguanyl_cyclase"/>
</dbReference>
<dbReference type="CDD" id="cd01647">
    <property type="entry name" value="RT_LTR"/>
    <property type="match status" value="1"/>
</dbReference>
<dbReference type="FunFam" id="3.10.10.10:FF:000002">
    <property type="entry name" value="Retrovirus-related Pol polyprotein from transposon 17.6-like protein"/>
    <property type="match status" value="1"/>
</dbReference>
<dbReference type="CDD" id="cd09274">
    <property type="entry name" value="RNase_HI_RT_Ty3"/>
    <property type="match status" value="1"/>
</dbReference>
<dbReference type="InterPro" id="IPR043502">
    <property type="entry name" value="DNA/RNA_pol_sf"/>
</dbReference>
<dbReference type="InterPro" id="IPR050951">
    <property type="entry name" value="Retrovirus_Pol_polyprotein"/>
</dbReference>
<name>A0AAQ4RI62_GASAC</name>
<feature type="domain" description="Reverse transcriptase" evidence="10">
    <location>
        <begin position="213"/>
        <end position="392"/>
    </location>
</feature>
<dbReference type="GO" id="GO:0003964">
    <property type="term" value="F:RNA-directed DNA polymerase activity"/>
    <property type="evidence" value="ECO:0007669"/>
    <property type="project" value="UniProtKB-KW"/>
</dbReference>
<evidence type="ECO:0000256" key="1">
    <source>
        <dbReference type="ARBA" id="ARBA00010879"/>
    </source>
</evidence>
<evidence type="ECO:0000259" key="10">
    <source>
        <dbReference type="PROSITE" id="PS50878"/>
    </source>
</evidence>
<evidence type="ECO:0000256" key="3">
    <source>
        <dbReference type="ARBA" id="ARBA00022679"/>
    </source>
</evidence>
<dbReference type="FunFam" id="1.10.340.70:FF:000001">
    <property type="entry name" value="Retrovirus-related Pol polyprotein from transposon gypsy-like Protein"/>
    <property type="match status" value="1"/>
</dbReference>
<comment type="similarity">
    <text evidence="1">Belongs to the beta type-B retroviral polymerase family. HERV class-II K(HML-2) pol subfamily.</text>
</comment>
<evidence type="ECO:0000313" key="11">
    <source>
        <dbReference type="Ensembl" id="ENSGACP00000061851.1"/>
    </source>
</evidence>
<evidence type="ECO:0000256" key="5">
    <source>
        <dbReference type="ARBA" id="ARBA00022722"/>
    </source>
</evidence>
<dbReference type="PANTHER" id="PTHR37984:SF5">
    <property type="entry name" value="PROTEIN NYNRIN-LIKE"/>
    <property type="match status" value="1"/>
</dbReference>
<dbReference type="InterPro" id="IPR041588">
    <property type="entry name" value="Integrase_H2C2"/>
</dbReference>
<evidence type="ECO:0000256" key="4">
    <source>
        <dbReference type="ARBA" id="ARBA00022695"/>
    </source>
</evidence>
<evidence type="ECO:0000313" key="12">
    <source>
        <dbReference type="Proteomes" id="UP000007635"/>
    </source>
</evidence>
<keyword evidence="5" id="KW-0540">Nuclease</keyword>
<dbReference type="Proteomes" id="UP000007635">
    <property type="component" value="Chromosome I"/>
</dbReference>
<evidence type="ECO:0000256" key="2">
    <source>
        <dbReference type="ARBA" id="ARBA00012180"/>
    </source>
</evidence>
<protein>
    <recommendedName>
        <fullName evidence="9">Gypsy retrotransposon integrase-like protein 1</fullName>
        <ecNumber evidence="2">3.1.26.4</ecNumber>
    </recommendedName>
</protein>
<dbReference type="FunFam" id="3.30.70.270:FF:000115">
    <property type="entry name" value="Polyprotein of retroviral origin, putative"/>
    <property type="match status" value="1"/>
</dbReference>
<dbReference type="GO" id="GO:0004523">
    <property type="term" value="F:RNA-DNA hybrid ribonuclease activity"/>
    <property type="evidence" value="ECO:0007669"/>
    <property type="project" value="UniProtKB-EC"/>
</dbReference>
<dbReference type="Gene3D" id="3.30.70.270">
    <property type="match status" value="2"/>
</dbReference>
<dbReference type="Gene3D" id="3.10.10.10">
    <property type="entry name" value="HIV Type 1 Reverse Transcriptase, subunit A, domain 1"/>
    <property type="match status" value="1"/>
</dbReference>
<dbReference type="Pfam" id="PF17921">
    <property type="entry name" value="Integrase_H2C2"/>
    <property type="match status" value="1"/>
</dbReference>
<evidence type="ECO:0000256" key="9">
    <source>
        <dbReference type="ARBA" id="ARBA00039658"/>
    </source>
</evidence>
<dbReference type="PROSITE" id="PS50878">
    <property type="entry name" value="RT_POL"/>
    <property type="match status" value="1"/>
</dbReference>
<dbReference type="EC" id="3.1.26.4" evidence="2"/>
<dbReference type="AlphaFoldDB" id="A0AAQ4RI62"/>
<dbReference type="InterPro" id="IPR000477">
    <property type="entry name" value="RT_dom"/>
</dbReference>
<dbReference type="PANTHER" id="PTHR37984">
    <property type="entry name" value="PROTEIN CBG26694"/>
    <property type="match status" value="1"/>
</dbReference>
<dbReference type="InterPro" id="IPR041373">
    <property type="entry name" value="RT_RNaseH"/>
</dbReference>
<sequence length="772" mass="87004">MKGRGQLILTVGGRKMRHTVWVAEVQDACILGLDFLREQGCQIDLGKATLSFIDGQVVHMRPLDSQHATTHTAGPHRCCVGEGKQTKAAMSYLSEPRLGPEPATRSLDSPVRLIPSAVEGCESLQESEAKRMTALREVWQRSAGDLDSEQQERLWQLLIEFRDCFSCDEEELGQTSLVQHTIDTGDATPIRQRPRRLPLGRQDAAERALEKMQRAGIIEPSESPWASPVVMVPKKGGEWRFCVDYRRLNDVTKKDSYPLPRVDECLDLVAGSSWFSSLDLRSGYWQVPLAEEARPKTAFCTGKGLWQFKVLCFGLCNAPATFERLMERVLAGVPHTECLVYLDDILAHGSSFDSAMAALRRVMERIKGAGLKLHPDKCRLLCRELTFLGHRIGSEGIGTVEEKVRVIREWPSPTDQRGLKSFLGLASYYRKFVRGFSGIAAPLYRLLQKDQPFVWAEDCESAFNTLQEALASAPILAAPDPEVPFVLDTDASGDGVGAVLSQAGPEGERVVAYYSKALNKAERRYCVTRRELLAVVFAARHFKYYLCGRPFTVRTDHASLQWLMTFREPEGQLARWLEELQGYEFSVVHRAGERHGNADALSRRPCSEDDCRYCDRREVREQQLVLGPNKRDREECEETVRACRELLVVDNAIWAAEQQRDPDVQPVMLWVEARQRPPWEEVAALSPWTKGLWAKFNSLQLADGVLQRAWVEPASGEKKWQTMVPRGMQGAVLEAMHGSAGSGHFGVTKTLRRVRQAFYWGRLKDFVLGDED</sequence>
<evidence type="ECO:0000256" key="8">
    <source>
        <dbReference type="ARBA" id="ARBA00022918"/>
    </source>
</evidence>
<dbReference type="FunFam" id="3.10.20.370:FF:000001">
    <property type="entry name" value="Retrovirus-related Pol polyprotein from transposon 17.6-like protein"/>
    <property type="match status" value="1"/>
</dbReference>
<keyword evidence="4" id="KW-0548">Nucleotidyltransferase</keyword>
<dbReference type="Gene3D" id="1.10.340.70">
    <property type="match status" value="1"/>
</dbReference>
<reference evidence="11" key="3">
    <citation type="submission" date="2025-09" db="UniProtKB">
        <authorList>
            <consortium name="Ensembl"/>
        </authorList>
    </citation>
    <scope>IDENTIFICATION</scope>
</reference>
<dbReference type="Ensembl" id="ENSGACT00000069940.1">
    <property type="protein sequence ID" value="ENSGACP00000061851.1"/>
    <property type="gene ID" value="ENSGACG00000027384.1"/>
</dbReference>
<dbReference type="Pfam" id="PF17917">
    <property type="entry name" value="RT_RNaseH"/>
    <property type="match status" value="1"/>
</dbReference>
<dbReference type="Gene3D" id="3.10.20.370">
    <property type="match status" value="1"/>
</dbReference>
<evidence type="ECO:0000256" key="7">
    <source>
        <dbReference type="ARBA" id="ARBA00022801"/>
    </source>
</evidence>
<keyword evidence="6" id="KW-0255">Endonuclease</keyword>
<evidence type="ECO:0000256" key="6">
    <source>
        <dbReference type="ARBA" id="ARBA00022759"/>
    </source>
</evidence>
<organism evidence="11 12">
    <name type="scientific">Gasterosteus aculeatus aculeatus</name>
    <name type="common">three-spined stickleback</name>
    <dbReference type="NCBI Taxonomy" id="481459"/>
    <lineage>
        <taxon>Eukaryota</taxon>
        <taxon>Metazoa</taxon>
        <taxon>Chordata</taxon>
        <taxon>Craniata</taxon>
        <taxon>Vertebrata</taxon>
        <taxon>Euteleostomi</taxon>
        <taxon>Actinopterygii</taxon>
        <taxon>Neopterygii</taxon>
        <taxon>Teleostei</taxon>
        <taxon>Neoteleostei</taxon>
        <taxon>Acanthomorphata</taxon>
        <taxon>Eupercaria</taxon>
        <taxon>Perciformes</taxon>
        <taxon>Cottioidei</taxon>
        <taxon>Gasterosteales</taxon>
        <taxon>Gasterosteidae</taxon>
        <taxon>Gasterosteus</taxon>
    </lineage>
</organism>
<reference evidence="11" key="2">
    <citation type="submission" date="2025-08" db="UniProtKB">
        <authorList>
            <consortium name="Ensembl"/>
        </authorList>
    </citation>
    <scope>IDENTIFICATION</scope>
</reference>
<reference evidence="11 12" key="1">
    <citation type="journal article" date="2021" name="G3 (Bethesda)">
        <title>Improved contiguity of the threespine stickleback genome using long-read sequencing.</title>
        <authorList>
            <person name="Nath S."/>
            <person name="Shaw D.E."/>
            <person name="White M.A."/>
        </authorList>
    </citation>
    <scope>NUCLEOTIDE SEQUENCE [LARGE SCALE GENOMIC DNA]</scope>
    <source>
        <strain evidence="11 12">Lake Benthic</strain>
    </source>
</reference>